<protein>
    <submittedName>
        <fullName evidence="3">Dihydrodipicolinate synthase family protein</fullName>
    </submittedName>
</protein>
<dbReference type="Pfam" id="PF00701">
    <property type="entry name" value="DHDPS"/>
    <property type="match status" value="1"/>
</dbReference>
<evidence type="ECO:0000256" key="2">
    <source>
        <dbReference type="PIRNR" id="PIRNR001365"/>
    </source>
</evidence>
<comment type="caution">
    <text evidence="3">The sequence shown here is derived from an EMBL/GenBank/DDBJ whole genome shotgun (WGS) entry which is preliminary data.</text>
</comment>
<dbReference type="SMART" id="SM01130">
    <property type="entry name" value="DHDPS"/>
    <property type="match status" value="1"/>
</dbReference>
<dbReference type="PRINTS" id="PR00146">
    <property type="entry name" value="DHPICSNTHASE"/>
</dbReference>
<dbReference type="PANTHER" id="PTHR42849">
    <property type="entry name" value="N-ACETYLNEURAMINATE LYASE"/>
    <property type="match status" value="1"/>
</dbReference>
<dbReference type="Gene3D" id="3.20.20.70">
    <property type="entry name" value="Aldolase class I"/>
    <property type="match status" value="1"/>
</dbReference>
<dbReference type="InterPro" id="IPR002220">
    <property type="entry name" value="DapA-like"/>
</dbReference>
<dbReference type="PROSITE" id="PS51257">
    <property type="entry name" value="PROKAR_LIPOPROTEIN"/>
    <property type="match status" value="1"/>
</dbReference>
<keyword evidence="1 2" id="KW-0456">Lyase</keyword>
<name>A0ABV8JVS6_9BACL</name>
<evidence type="ECO:0000256" key="1">
    <source>
        <dbReference type="ARBA" id="ARBA00023239"/>
    </source>
</evidence>
<comment type="similarity">
    <text evidence="2">Belongs to the DapA family.</text>
</comment>
<accession>A0ABV8JVS6</accession>
<organism evidence="3 4">
    <name type="scientific">Paenibacillus xanthanilyticus</name>
    <dbReference type="NCBI Taxonomy" id="1783531"/>
    <lineage>
        <taxon>Bacteria</taxon>
        <taxon>Bacillati</taxon>
        <taxon>Bacillota</taxon>
        <taxon>Bacilli</taxon>
        <taxon>Bacillales</taxon>
        <taxon>Paenibacillaceae</taxon>
        <taxon>Paenibacillus</taxon>
    </lineage>
</organism>
<proteinExistence type="inferred from homology"/>
<gene>
    <name evidence="3" type="ORF">ACFOZ8_00340</name>
</gene>
<sequence>MDMDLTKFHGIIPAFYACYDEQGNMSEPRTAALADYLYQRGVQGVYVGGSSGECIYHSVEERKQALAYAARALKGKMTLIAHVGAPSTRDSIELARHAAELGYDALSAIPPIYFKLPDSAVVGYWTAIMAATELPFIIYNIPQTTGYTLTPAVFRQLLANPKVIGVKNSSMPALDIERFKSAGGDRVVVFNGPDEQFVAGRIMGAAAGIGGTYAAMPELYLQADRLVREGRFEEAGKLQSKINDVIVALCSLDGSMYAAIKEVLRRRGVNIGGVRAPLEDVSPADAGRIDGIAAAIDALVKRYDEA</sequence>
<evidence type="ECO:0000313" key="4">
    <source>
        <dbReference type="Proteomes" id="UP001595715"/>
    </source>
</evidence>
<reference evidence="4" key="1">
    <citation type="journal article" date="2019" name="Int. J. Syst. Evol. Microbiol.">
        <title>The Global Catalogue of Microorganisms (GCM) 10K type strain sequencing project: providing services to taxonomists for standard genome sequencing and annotation.</title>
        <authorList>
            <consortium name="The Broad Institute Genomics Platform"/>
            <consortium name="The Broad Institute Genome Sequencing Center for Infectious Disease"/>
            <person name="Wu L."/>
            <person name="Ma J."/>
        </authorList>
    </citation>
    <scope>NUCLEOTIDE SEQUENCE [LARGE SCALE GENOMIC DNA]</scope>
    <source>
        <strain evidence="4">IBRC-M 10987</strain>
    </source>
</reference>
<dbReference type="InterPro" id="IPR013785">
    <property type="entry name" value="Aldolase_TIM"/>
</dbReference>
<keyword evidence="4" id="KW-1185">Reference proteome</keyword>
<dbReference type="PANTHER" id="PTHR42849:SF1">
    <property type="entry name" value="N-ACETYLNEURAMINATE LYASE"/>
    <property type="match status" value="1"/>
</dbReference>
<dbReference type="EMBL" id="JBHSAM010000001">
    <property type="protein sequence ID" value="MFC4098103.1"/>
    <property type="molecule type" value="Genomic_DNA"/>
</dbReference>
<dbReference type="PIRSF" id="PIRSF001365">
    <property type="entry name" value="DHDPS"/>
    <property type="match status" value="1"/>
</dbReference>
<dbReference type="Proteomes" id="UP001595715">
    <property type="component" value="Unassembled WGS sequence"/>
</dbReference>
<dbReference type="SUPFAM" id="SSF51569">
    <property type="entry name" value="Aldolase"/>
    <property type="match status" value="1"/>
</dbReference>
<dbReference type="RefSeq" id="WP_377716495.1">
    <property type="nucleotide sequence ID" value="NZ_JBHSAM010000001.1"/>
</dbReference>
<evidence type="ECO:0000313" key="3">
    <source>
        <dbReference type="EMBL" id="MFC4098103.1"/>
    </source>
</evidence>